<evidence type="ECO:0000313" key="1">
    <source>
        <dbReference type="EMBL" id="MBB5617202.1"/>
    </source>
</evidence>
<name>A0A840XFB6_9MICO</name>
<dbReference type="InterPro" id="IPR058154">
    <property type="entry name" value="Bxb1_TTP-like"/>
</dbReference>
<gene>
    <name evidence="1" type="ORF">BJ959_000698</name>
</gene>
<dbReference type="Pfam" id="PF25681">
    <property type="entry name" value="Phage_TTP_17"/>
    <property type="match status" value="1"/>
</dbReference>
<sequence>MTADSSGNDILAVGVPVTGFIGIAPYGTTIPTPSGGAAEPLVLDPAFKKLGLLKTDGGPQFAYAADGDPIEFWQDSYSIPTGLANVTLTVSIAEALNTNVRELIAGATVDVNGYLEYDGGGHATKYVVFTEEIFKNGAIRRRVCPNVQVQGITEDQSNRGQVNGQQLVFEILRDAAVNGNHFGEWVLPAASGS</sequence>
<dbReference type="AlphaFoldDB" id="A0A840XFB6"/>
<dbReference type="OrthoDB" id="3239878at2"/>
<dbReference type="EMBL" id="JACHBS010000001">
    <property type="protein sequence ID" value="MBB5617202.1"/>
    <property type="molecule type" value="Genomic_DNA"/>
</dbReference>
<dbReference type="Proteomes" id="UP000552883">
    <property type="component" value="Unassembled WGS sequence"/>
</dbReference>
<proteinExistence type="predicted"/>
<organism evidence="1 2">
    <name type="scientific">Microcella frigidaquae</name>
    <dbReference type="NCBI Taxonomy" id="424758"/>
    <lineage>
        <taxon>Bacteria</taxon>
        <taxon>Bacillati</taxon>
        <taxon>Actinomycetota</taxon>
        <taxon>Actinomycetes</taxon>
        <taxon>Micrococcales</taxon>
        <taxon>Microbacteriaceae</taxon>
        <taxon>Microcella</taxon>
    </lineage>
</organism>
<keyword evidence="2" id="KW-1185">Reference proteome</keyword>
<protein>
    <recommendedName>
        <fullName evidence="3">Phage tail protein</fullName>
    </recommendedName>
</protein>
<evidence type="ECO:0008006" key="3">
    <source>
        <dbReference type="Google" id="ProtNLM"/>
    </source>
</evidence>
<reference evidence="1 2" key="1">
    <citation type="submission" date="2020-08" db="EMBL/GenBank/DDBJ databases">
        <title>Sequencing the genomes of 1000 actinobacteria strains.</title>
        <authorList>
            <person name="Klenk H.-P."/>
        </authorList>
    </citation>
    <scope>NUCLEOTIDE SEQUENCE [LARGE SCALE GENOMIC DNA]</scope>
    <source>
        <strain evidence="1 2">DSM 23889</strain>
    </source>
</reference>
<evidence type="ECO:0000313" key="2">
    <source>
        <dbReference type="Proteomes" id="UP000552883"/>
    </source>
</evidence>
<comment type="caution">
    <text evidence="1">The sequence shown here is derived from an EMBL/GenBank/DDBJ whole genome shotgun (WGS) entry which is preliminary data.</text>
</comment>
<dbReference type="RefSeq" id="WP_153982558.1">
    <property type="nucleotide sequence ID" value="NZ_BAAANZ010000009.1"/>
</dbReference>
<accession>A0A840XFB6</accession>